<dbReference type="EnsemblPlants" id="Pp3c26_15730V3.1">
    <property type="protein sequence ID" value="Pp3c26_15730V3.1"/>
    <property type="gene ID" value="Pp3c26_15730"/>
</dbReference>
<keyword evidence="3" id="KW-1185">Reference proteome</keyword>
<reference evidence="1 3" key="2">
    <citation type="journal article" date="2018" name="Plant J.">
        <title>The Physcomitrella patens chromosome-scale assembly reveals moss genome structure and evolution.</title>
        <authorList>
            <person name="Lang D."/>
            <person name="Ullrich K.K."/>
            <person name="Murat F."/>
            <person name="Fuchs J."/>
            <person name="Jenkins J."/>
            <person name="Haas F.B."/>
            <person name="Piednoel M."/>
            <person name="Gundlach H."/>
            <person name="Van Bel M."/>
            <person name="Meyberg R."/>
            <person name="Vives C."/>
            <person name="Morata J."/>
            <person name="Symeonidi A."/>
            <person name="Hiss M."/>
            <person name="Muchero W."/>
            <person name="Kamisugi Y."/>
            <person name="Saleh O."/>
            <person name="Blanc G."/>
            <person name="Decker E.L."/>
            <person name="van Gessel N."/>
            <person name="Grimwood J."/>
            <person name="Hayes R.D."/>
            <person name="Graham S.W."/>
            <person name="Gunter L.E."/>
            <person name="McDaniel S.F."/>
            <person name="Hoernstein S.N.W."/>
            <person name="Larsson A."/>
            <person name="Li F.W."/>
            <person name="Perroud P.F."/>
            <person name="Phillips J."/>
            <person name="Ranjan P."/>
            <person name="Rokshar D.S."/>
            <person name="Rothfels C.J."/>
            <person name="Schneider L."/>
            <person name="Shu S."/>
            <person name="Stevenson D.W."/>
            <person name="Thummler F."/>
            <person name="Tillich M."/>
            <person name="Villarreal Aguilar J.C."/>
            <person name="Widiez T."/>
            <person name="Wong G.K."/>
            <person name="Wymore A."/>
            <person name="Zhang Y."/>
            <person name="Zimmer A.D."/>
            <person name="Quatrano R.S."/>
            <person name="Mayer K.F.X."/>
            <person name="Goodstein D."/>
            <person name="Casacuberta J.M."/>
            <person name="Vandepoele K."/>
            <person name="Reski R."/>
            <person name="Cuming A.C."/>
            <person name="Tuskan G.A."/>
            <person name="Maumus F."/>
            <person name="Salse J."/>
            <person name="Schmutz J."/>
            <person name="Rensing S.A."/>
        </authorList>
    </citation>
    <scope>NUCLEOTIDE SEQUENCE [LARGE SCALE GENOMIC DNA]</scope>
    <source>
        <strain evidence="2 3">cv. Gransden 2004</strain>
    </source>
</reference>
<dbReference type="Proteomes" id="UP000006727">
    <property type="component" value="Chromosome 26"/>
</dbReference>
<accession>A0A2K1ID59</accession>
<dbReference type="InParanoid" id="A0A2K1ID59"/>
<dbReference type="Gramene" id="Pp3c26_15730V3.1">
    <property type="protein sequence ID" value="Pp3c26_15730V3.1"/>
    <property type="gene ID" value="Pp3c26_15730"/>
</dbReference>
<sequence>MVGAGSFSSTLGGSHGVGRVYCKGRQGDYYVMVMDMLGPSLRDVWNSSGSSASI</sequence>
<name>A0A2K1ID59_PHYPA</name>
<protein>
    <submittedName>
        <fullName evidence="1 2">Uncharacterized protein</fullName>
    </submittedName>
</protein>
<reference evidence="2" key="3">
    <citation type="submission" date="2020-12" db="UniProtKB">
        <authorList>
            <consortium name="EnsemblPlants"/>
        </authorList>
    </citation>
    <scope>IDENTIFICATION</scope>
</reference>
<organism evidence="1">
    <name type="scientific">Physcomitrium patens</name>
    <name type="common">Spreading-leaved earth moss</name>
    <name type="synonym">Physcomitrella patens</name>
    <dbReference type="NCBI Taxonomy" id="3218"/>
    <lineage>
        <taxon>Eukaryota</taxon>
        <taxon>Viridiplantae</taxon>
        <taxon>Streptophyta</taxon>
        <taxon>Embryophyta</taxon>
        <taxon>Bryophyta</taxon>
        <taxon>Bryophytina</taxon>
        <taxon>Bryopsida</taxon>
        <taxon>Funariidae</taxon>
        <taxon>Funariales</taxon>
        <taxon>Funariaceae</taxon>
        <taxon>Physcomitrium</taxon>
    </lineage>
</organism>
<dbReference type="Gene3D" id="3.30.200.20">
    <property type="entry name" value="Phosphorylase Kinase, domain 1"/>
    <property type="match status" value="1"/>
</dbReference>
<dbReference type="AlphaFoldDB" id="A0A2K1ID59"/>
<dbReference type="STRING" id="3218.A0A2K1ID59"/>
<reference evidence="1 3" key="1">
    <citation type="journal article" date="2008" name="Science">
        <title>The Physcomitrella genome reveals evolutionary insights into the conquest of land by plants.</title>
        <authorList>
            <person name="Rensing S."/>
            <person name="Lang D."/>
            <person name="Zimmer A."/>
            <person name="Terry A."/>
            <person name="Salamov A."/>
            <person name="Shapiro H."/>
            <person name="Nishiyama T."/>
            <person name="Perroud P.-F."/>
            <person name="Lindquist E."/>
            <person name="Kamisugi Y."/>
            <person name="Tanahashi T."/>
            <person name="Sakakibara K."/>
            <person name="Fujita T."/>
            <person name="Oishi K."/>
            <person name="Shin-I T."/>
            <person name="Kuroki Y."/>
            <person name="Toyoda A."/>
            <person name="Suzuki Y."/>
            <person name="Hashimoto A."/>
            <person name="Yamaguchi K."/>
            <person name="Sugano A."/>
            <person name="Kohara Y."/>
            <person name="Fujiyama A."/>
            <person name="Anterola A."/>
            <person name="Aoki S."/>
            <person name="Ashton N."/>
            <person name="Barbazuk W.B."/>
            <person name="Barker E."/>
            <person name="Bennetzen J."/>
            <person name="Bezanilla M."/>
            <person name="Blankenship R."/>
            <person name="Cho S.H."/>
            <person name="Dutcher S."/>
            <person name="Estelle M."/>
            <person name="Fawcett J.A."/>
            <person name="Gundlach H."/>
            <person name="Hanada K."/>
            <person name="Heyl A."/>
            <person name="Hicks K.A."/>
            <person name="Hugh J."/>
            <person name="Lohr M."/>
            <person name="Mayer K."/>
            <person name="Melkozernov A."/>
            <person name="Murata T."/>
            <person name="Nelson D."/>
            <person name="Pils B."/>
            <person name="Prigge M."/>
            <person name="Reiss B."/>
            <person name="Renner T."/>
            <person name="Rombauts S."/>
            <person name="Rushton P."/>
            <person name="Sanderfoot A."/>
            <person name="Schween G."/>
            <person name="Shiu S.-H."/>
            <person name="Stueber K."/>
            <person name="Theodoulou F.L."/>
            <person name="Tu H."/>
            <person name="Van de Peer Y."/>
            <person name="Verrier P.J."/>
            <person name="Waters E."/>
            <person name="Wood A."/>
            <person name="Yang L."/>
            <person name="Cove D."/>
            <person name="Cuming A."/>
            <person name="Hasebe M."/>
            <person name="Lucas S."/>
            <person name="Mishler D.B."/>
            <person name="Reski R."/>
            <person name="Grigoriev I."/>
            <person name="Quatrano R.S."/>
            <person name="Boore J.L."/>
        </authorList>
    </citation>
    <scope>NUCLEOTIDE SEQUENCE [LARGE SCALE GENOMIC DNA]</scope>
    <source>
        <strain evidence="2 3">cv. Gransden 2004</strain>
    </source>
</reference>
<proteinExistence type="predicted"/>
<gene>
    <name evidence="1" type="ORF">PHYPA_030696</name>
</gene>
<evidence type="ECO:0000313" key="3">
    <source>
        <dbReference type="Proteomes" id="UP000006727"/>
    </source>
</evidence>
<dbReference type="EMBL" id="ABEU02000026">
    <property type="protein sequence ID" value="PNR27215.1"/>
    <property type="molecule type" value="Genomic_DNA"/>
</dbReference>
<evidence type="ECO:0000313" key="2">
    <source>
        <dbReference type="EnsemblPlants" id="Pp3c26_15730V3.1"/>
    </source>
</evidence>
<evidence type="ECO:0000313" key="1">
    <source>
        <dbReference type="EMBL" id="PNR27215.1"/>
    </source>
</evidence>